<dbReference type="FunFam" id="1.10.472.80:FF:000038">
    <property type="entry name" value="TBC1 domain family member 5"/>
    <property type="match status" value="1"/>
</dbReference>
<dbReference type="SMART" id="SM00164">
    <property type="entry name" value="TBC"/>
    <property type="match status" value="1"/>
</dbReference>
<evidence type="ECO:0000313" key="5">
    <source>
        <dbReference type="Proteomes" id="UP000007799"/>
    </source>
</evidence>
<feature type="compositionally biased region" description="Low complexity" evidence="2">
    <location>
        <begin position="738"/>
        <end position="761"/>
    </location>
</feature>
<dbReference type="InParanoid" id="F2UDB5"/>
<name>F2UDB5_SALR5</name>
<dbReference type="InterPro" id="IPR035969">
    <property type="entry name" value="Rab-GAP_TBC_sf"/>
</dbReference>
<dbReference type="STRING" id="946362.F2UDB5"/>
<feature type="compositionally biased region" description="Low complexity" evidence="2">
    <location>
        <begin position="1072"/>
        <end position="1082"/>
    </location>
</feature>
<feature type="compositionally biased region" description="Acidic residues" evidence="2">
    <location>
        <begin position="427"/>
        <end position="439"/>
    </location>
</feature>
<protein>
    <recommendedName>
        <fullName evidence="3">Rab-GAP TBC domain-containing protein</fullName>
    </recommendedName>
</protein>
<feature type="compositionally biased region" description="Low complexity" evidence="2">
    <location>
        <begin position="384"/>
        <end position="408"/>
    </location>
</feature>
<dbReference type="EMBL" id="GL832969">
    <property type="protein sequence ID" value="EGD74610.1"/>
    <property type="molecule type" value="Genomic_DNA"/>
</dbReference>
<dbReference type="GO" id="GO:0005096">
    <property type="term" value="F:GTPase activator activity"/>
    <property type="evidence" value="ECO:0007669"/>
    <property type="project" value="UniProtKB-KW"/>
</dbReference>
<dbReference type="Gene3D" id="1.10.472.80">
    <property type="entry name" value="Ypt/Rab-GAP domain of gyp1p, domain 3"/>
    <property type="match status" value="1"/>
</dbReference>
<feature type="region of interest" description="Disordered" evidence="2">
    <location>
        <begin position="95"/>
        <end position="149"/>
    </location>
</feature>
<reference evidence="4" key="1">
    <citation type="submission" date="2009-08" db="EMBL/GenBank/DDBJ databases">
        <title>Annotation of Salpingoeca rosetta.</title>
        <authorList>
            <consortium name="The Broad Institute Genome Sequencing Platform"/>
            <person name="Russ C."/>
            <person name="Cuomo C."/>
            <person name="Burger G."/>
            <person name="Gray M.W."/>
            <person name="Holland P.W.H."/>
            <person name="King N."/>
            <person name="Lang F.B.F."/>
            <person name="Roger A.J."/>
            <person name="Ruiz-Trillo I."/>
            <person name="Young S.K."/>
            <person name="Zeng Q."/>
            <person name="Gargeya S."/>
            <person name="Alvarado L."/>
            <person name="Berlin A."/>
            <person name="Chapman S.B."/>
            <person name="Chen Z."/>
            <person name="Freedman E."/>
            <person name="Gellesch M."/>
            <person name="Goldberg J."/>
            <person name="Griggs A."/>
            <person name="Gujja S."/>
            <person name="Heilman E."/>
            <person name="Heiman D."/>
            <person name="Howarth C."/>
            <person name="Mehta T."/>
            <person name="Neiman D."/>
            <person name="Pearson M."/>
            <person name="Roberts A."/>
            <person name="Saif S."/>
            <person name="Shea T."/>
            <person name="Shenoy N."/>
            <person name="Sisk P."/>
            <person name="Stolte C."/>
            <person name="Sykes S."/>
            <person name="White J."/>
            <person name="Yandava C."/>
            <person name="Haas B."/>
            <person name="Nusbaum C."/>
            <person name="Birren B."/>
        </authorList>
    </citation>
    <scope>NUCLEOTIDE SEQUENCE [LARGE SCALE GENOMIC DNA]</scope>
    <source>
        <strain evidence="4">ATCC 50818</strain>
    </source>
</reference>
<keyword evidence="1" id="KW-0343">GTPase activation</keyword>
<dbReference type="eggNOG" id="KOG1091">
    <property type="taxonomic scope" value="Eukaryota"/>
</dbReference>
<dbReference type="KEGG" id="sre:PTSG_12373"/>
<feature type="compositionally biased region" description="Acidic residues" evidence="2">
    <location>
        <begin position="950"/>
        <end position="962"/>
    </location>
</feature>
<organism evidence="5">
    <name type="scientific">Salpingoeca rosetta (strain ATCC 50818 / BSB-021)</name>
    <dbReference type="NCBI Taxonomy" id="946362"/>
    <lineage>
        <taxon>Eukaryota</taxon>
        <taxon>Choanoflagellata</taxon>
        <taxon>Craspedida</taxon>
        <taxon>Salpingoecidae</taxon>
        <taxon>Salpingoeca</taxon>
    </lineage>
</organism>
<feature type="compositionally biased region" description="Low complexity" evidence="2">
    <location>
        <begin position="886"/>
        <end position="899"/>
    </location>
</feature>
<dbReference type="Pfam" id="PF00566">
    <property type="entry name" value="RabGAP-TBC"/>
    <property type="match status" value="2"/>
</dbReference>
<dbReference type="GeneID" id="16073440"/>
<dbReference type="PANTHER" id="PTHR22957:SF337">
    <property type="entry name" value="TBC1 DOMAIN FAMILY MEMBER 5"/>
    <property type="match status" value="1"/>
</dbReference>
<sequence>MDEQCQALVARINGCSTATQIKALEDAVRDLVAQRDDQQAKEIVRIFKERKARLVKGTRVASESMHEKDVYDFESVPWEDDMELVRAVVMDSAKANPTNASRTQRQGAGAGSSGDTGQGQSGPDASAIEESEVRGASNPMDDSITAAPATTPTDIWNTLFHRNDYLAILKSKALMGVLTTCPFRGVCWRLFLGSLPENVDEWAACVQASRQEFEAIRKQHMVDPRASTMQDLTVNNPLSQDEQSPWFQFFQDEELRDVIVRDVTRTFPEVRYFHTDRVYDMMTQILFCYSKLNPDISYRQGMHELLAPILMLLDQESIRVDDADIRPAEMQVVLNRAYVVHDAFAAFSKLMEKMKPFFEIENHRHNTTATASNSRHRGSNTNGRRSQNTSMSSSVSSRRGLSRSTSARDWIRTKHARDFQPDPNNRDDDEDDDEDDGSDSGDGNSGGGGAVQRSVSSPPKDSPLKEKLNKLQHELVRRHDPQLFARLEELQIPPQVFGIRWIRLLFSREFAFESTLAVWDALLADFALLDYLCLAMLMYIRDYVLEHDYVESLSILMRYPNVQDVQYLIQKALHLRQPKSYPDPAGWAYVPKPAASTEPEDSSLQNYISQATEWTMGLVDAYLPHWISSPADVPPQLKNMRFAPTVQDFRQLEMLRVQEALVRLGEEMEETMEEMDANITQDGRVRDSDKMFLLNVQLRKVCLTLLGRLPLEARNFPRVATKEEESALPAHLQQDKTASSTSPQPSSSSAAVPSSSSSSSSRARHKTASGRQQRSDANRRSKVSSSKPSKSRGSGGGSGGGGFFRMGRQAKPPPDIPIEGGNVMQLPEVAFEPLSVIEGHREVLRENFGTRYEAFTADADTEDPSPLWLALARLPDDRHTHASIAVKSSGSEGVGVVDGDWGHDGSASGGDGSGDGGDDGVTQQLQEEQGEEGSGEVEALASTKAQREDEKEEEEQEEDGDFSTDSAKNGEAATAGGSNAGDSEAIRTCGPNVAQELALAQQDDDDDDDDGDGDDDDVAGGEASSAEKDSTAATSNDEHQQQQQQQQGLDRSSGDGDGTSSPDGDGGADRPSSNAPSSLSESVIVVNADDIEAPM</sequence>
<evidence type="ECO:0000259" key="3">
    <source>
        <dbReference type="PROSITE" id="PS50086"/>
    </source>
</evidence>
<dbReference type="Proteomes" id="UP000007799">
    <property type="component" value="Unassembled WGS sequence"/>
</dbReference>
<dbReference type="SUPFAM" id="SSF47923">
    <property type="entry name" value="Ypt/Rab-GAP domain of gyp1p"/>
    <property type="match status" value="2"/>
</dbReference>
<feature type="domain" description="Rab-GAP TBC" evidence="3">
    <location>
        <begin position="178"/>
        <end position="526"/>
    </location>
</feature>
<dbReference type="Gene3D" id="1.10.8.270">
    <property type="entry name" value="putative rabgap domain of human tbc1 domain family member 14 like domains"/>
    <property type="match status" value="1"/>
</dbReference>
<accession>F2UDB5</accession>
<feature type="compositionally biased region" description="Basic and acidic residues" evidence="2">
    <location>
        <begin position="1025"/>
        <end position="1040"/>
    </location>
</feature>
<feature type="compositionally biased region" description="Gly residues" evidence="2">
    <location>
        <begin position="793"/>
        <end position="804"/>
    </location>
</feature>
<dbReference type="PROSITE" id="PS50086">
    <property type="entry name" value="TBC_RABGAP"/>
    <property type="match status" value="1"/>
</dbReference>
<feature type="region of interest" description="Disordered" evidence="2">
    <location>
        <begin position="722"/>
        <end position="820"/>
    </location>
</feature>
<feature type="region of interest" description="Disordered" evidence="2">
    <location>
        <begin position="884"/>
        <end position="1095"/>
    </location>
</feature>
<proteinExistence type="predicted"/>
<keyword evidence="5" id="KW-1185">Reference proteome</keyword>
<feature type="compositionally biased region" description="Low complexity" evidence="2">
    <location>
        <begin position="1041"/>
        <end position="1051"/>
    </location>
</feature>
<feature type="compositionally biased region" description="Polar residues" evidence="2">
    <location>
        <begin position="367"/>
        <end position="383"/>
    </location>
</feature>
<dbReference type="OrthoDB" id="27140at2759"/>
<dbReference type="AlphaFoldDB" id="F2UDB5"/>
<feature type="compositionally biased region" description="Acidic residues" evidence="2">
    <location>
        <begin position="1002"/>
        <end position="1019"/>
    </location>
</feature>
<evidence type="ECO:0000256" key="2">
    <source>
        <dbReference type="SAM" id="MobiDB-lite"/>
    </source>
</evidence>
<evidence type="ECO:0000313" key="4">
    <source>
        <dbReference type="EMBL" id="EGD74610.1"/>
    </source>
</evidence>
<dbReference type="PANTHER" id="PTHR22957">
    <property type="entry name" value="TBC1 DOMAIN FAMILY MEMBER GTPASE-ACTIVATING PROTEIN"/>
    <property type="match status" value="1"/>
</dbReference>
<feature type="compositionally biased region" description="Polar residues" evidence="2">
    <location>
        <begin position="95"/>
        <end position="105"/>
    </location>
</feature>
<gene>
    <name evidence="4" type="ORF">PTSG_12373</name>
</gene>
<feature type="compositionally biased region" description="Basic and acidic residues" evidence="2">
    <location>
        <begin position="409"/>
        <end position="426"/>
    </location>
</feature>
<feature type="compositionally biased region" description="Gly residues" evidence="2">
    <location>
        <begin position="108"/>
        <end position="120"/>
    </location>
</feature>
<dbReference type="InterPro" id="IPR000195">
    <property type="entry name" value="Rab-GAP-TBC_dom"/>
</dbReference>
<dbReference type="RefSeq" id="XP_004992867.1">
    <property type="nucleotide sequence ID" value="XM_004992810.1"/>
</dbReference>
<dbReference type="FunFam" id="1.10.8.270:FF:000011">
    <property type="entry name" value="TBC1 domain family member 5"/>
    <property type="match status" value="1"/>
</dbReference>
<feature type="region of interest" description="Disordered" evidence="2">
    <location>
        <begin position="365"/>
        <end position="465"/>
    </location>
</feature>
<dbReference type="GO" id="GO:0005737">
    <property type="term" value="C:cytoplasm"/>
    <property type="evidence" value="ECO:0007669"/>
    <property type="project" value="UniProtKB-ARBA"/>
</dbReference>
<feature type="compositionally biased region" description="Low complexity" evidence="2">
    <location>
        <begin position="783"/>
        <end position="792"/>
    </location>
</feature>
<evidence type="ECO:0000256" key="1">
    <source>
        <dbReference type="ARBA" id="ARBA00022468"/>
    </source>
</evidence>